<proteinExistence type="predicted"/>
<evidence type="ECO:0000313" key="2">
    <source>
        <dbReference type="EMBL" id="MBE9192466.1"/>
    </source>
</evidence>
<dbReference type="Pfam" id="PF00685">
    <property type="entry name" value="Sulfotransfer_1"/>
    <property type="match status" value="1"/>
</dbReference>
<dbReference type="SUPFAM" id="SSF52540">
    <property type="entry name" value="P-loop containing nucleoside triphosphate hydrolases"/>
    <property type="match status" value="1"/>
</dbReference>
<evidence type="ECO:0000259" key="1">
    <source>
        <dbReference type="Pfam" id="PF00685"/>
    </source>
</evidence>
<dbReference type="InterPro" id="IPR000863">
    <property type="entry name" value="Sulfotransferase_dom"/>
</dbReference>
<dbReference type="Gene3D" id="3.40.50.300">
    <property type="entry name" value="P-loop containing nucleotide triphosphate hydrolases"/>
    <property type="match status" value="1"/>
</dbReference>
<dbReference type="RefSeq" id="WP_193933893.1">
    <property type="nucleotide sequence ID" value="NZ_CAWPMZ010000092.1"/>
</dbReference>
<reference evidence="2 3" key="1">
    <citation type="submission" date="2020-10" db="EMBL/GenBank/DDBJ databases">
        <authorList>
            <person name="Castelo-Branco R."/>
            <person name="Eusebio N."/>
            <person name="Adriana R."/>
            <person name="Vieira A."/>
            <person name="Brugerolle De Fraissinette N."/>
            <person name="Rezende De Castro R."/>
            <person name="Schneider M.P."/>
            <person name="Vasconcelos V."/>
            <person name="Leao P.N."/>
        </authorList>
    </citation>
    <scope>NUCLEOTIDE SEQUENCE [LARGE SCALE GENOMIC DNA]</scope>
    <source>
        <strain evidence="2 3">LEGE 06123</strain>
    </source>
</reference>
<gene>
    <name evidence="2" type="ORF">IQ230_19360</name>
</gene>
<accession>A0ABR9UVZ5</accession>
<dbReference type="EMBL" id="JADEWN010000056">
    <property type="protein sequence ID" value="MBE9192466.1"/>
    <property type="molecule type" value="Genomic_DNA"/>
</dbReference>
<organism evidence="2 3">
    <name type="scientific">Gloeocapsopsis crepidinum LEGE 06123</name>
    <dbReference type="NCBI Taxonomy" id="588587"/>
    <lineage>
        <taxon>Bacteria</taxon>
        <taxon>Bacillati</taxon>
        <taxon>Cyanobacteriota</taxon>
        <taxon>Cyanophyceae</taxon>
        <taxon>Oscillatoriophycideae</taxon>
        <taxon>Chroococcales</taxon>
        <taxon>Chroococcaceae</taxon>
        <taxon>Gloeocapsopsis</taxon>
    </lineage>
</organism>
<keyword evidence="3" id="KW-1185">Reference proteome</keyword>
<comment type="caution">
    <text evidence="2">The sequence shown here is derived from an EMBL/GenBank/DDBJ whole genome shotgun (WGS) entry which is preliminary data.</text>
</comment>
<protein>
    <submittedName>
        <fullName evidence="2">Sulfotransferase domain-containing protein</fullName>
    </submittedName>
</protein>
<sequence>MESNLFLKNTKPTLAFFGHHKGATTWIINILKQVCFDLGLKHAVASNSNKFQQDLSRFIDQNKIGFLFYVNADYRYVNSLSNFKGFHVVRDPRDIIVSGYFSHRYSHSTENWEKLISHRAQLEKVSKEEGLLLEMEFSRQFLEEMYHWNYNLPNVLELKMEDMIQNPYESFVNIFQFLEIIDDSRSNTQKCLKYFLSKAVVRKLNKYTPFEVSCKRILMSRLLEIVYINRFTHKSQGRRLGEEDITSHYRKGVPGDWKNHFNSEHVQFFKANYNDLLLKLGYESCLNWEHTPTDNRLLYPVN</sequence>
<evidence type="ECO:0000313" key="3">
    <source>
        <dbReference type="Proteomes" id="UP000651156"/>
    </source>
</evidence>
<dbReference type="Proteomes" id="UP000651156">
    <property type="component" value="Unassembled WGS sequence"/>
</dbReference>
<feature type="domain" description="Sulfotransferase" evidence="1">
    <location>
        <begin position="20"/>
        <end position="277"/>
    </location>
</feature>
<name>A0ABR9UVZ5_9CHRO</name>
<dbReference type="InterPro" id="IPR027417">
    <property type="entry name" value="P-loop_NTPase"/>
</dbReference>